<feature type="compositionally biased region" description="Low complexity" evidence="1">
    <location>
        <begin position="713"/>
        <end position="732"/>
    </location>
</feature>
<feature type="compositionally biased region" description="Low complexity" evidence="1">
    <location>
        <begin position="202"/>
        <end position="212"/>
    </location>
</feature>
<reference evidence="3 4" key="1">
    <citation type="journal article" date="2024" name="Commun. Biol.">
        <title>Comparative genomic analysis of thermophilic fungi reveals convergent evolutionary adaptations and gene losses.</title>
        <authorList>
            <person name="Steindorff A.S."/>
            <person name="Aguilar-Pontes M.V."/>
            <person name="Robinson A.J."/>
            <person name="Andreopoulos B."/>
            <person name="LaButti K."/>
            <person name="Kuo A."/>
            <person name="Mondo S."/>
            <person name="Riley R."/>
            <person name="Otillar R."/>
            <person name="Haridas S."/>
            <person name="Lipzen A."/>
            <person name="Grimwood J."/>
            <person name="Schmutz J."/>
            <person name="Clum A."/>
            <person name="Reid I.D."/>
            <person name="Moisan M.C."/>
            <person name="Butler G."/>
            <person name="Nguyen T.T.M."/>
            <person name="Dewar K."/>
            <person name="Conant G."/>
            <person name="Drula E."/>
            <person name="Henrissat B."/>
            <person name="Hansel C."/>
            <person name="Singer S."/>
            <person name="Hutchinson M.I."/>
            <person name="de Vries R.P."/>
            <person name="Natvig D.O."/>
            <person name="Powell A.J."/>
            <person name="Tsang A."/>
            <person name="Grigoriev I.V."/>
        </authorList>
    </citation>
    <scope>NUCLEOTIDE SEQUENCE [LARGE SCALE GENOMIC DNA]</scope>
    <source>
        <strain evidence="3 4">ATCC 22073</strain>
    </source>
</reference>
<name>A0ABR4D538_9PEZI</name>
<dbReference type="EMBL" id="JAZGUE010000006">
    <property type="protein sequence ID" value="KAL2265437.1"/>
    <property type="molecule type" value="Genomic_DNA"/>
</dbReference>
<feature type="compositionally biased region" description="Low complexity" evidence="1">
    <location>
        <begin position="467"/>
        <end position="479"/>
    </location>
</feature>
<dbReference type="Proteomes" id="UP001600064">
    <property type="component" value="Unassembled WGS sequence"/>
</dbReference>
<dbReference type="Gene3D" id="1.10.8.270">
    <property type="entry name" value="putative rabgap domain of human tbc1 domain family member 14 like domains"/>
    <property type="match status" value="1"/>
</dbReference>
<dbReference type="InterPro" id="IPR035969">
    <property type="entry name" value="Rab-GAP_TBC_sf"/>
</dbReference>
<gene>
    <name evidence="3" type="ORF">VTJ83DRAFT_6537</name>
</gene>
<keyword evidence="4" id="KW-1185">Reference proteome</keyword>
<feature type="compositionally biased region" description="Basic and acidic residues" evidence="1">
    <location>
        <begin position="118"/>
        <end position="143"/>
    </location>
</feature>
<proteinExistence type="predicted"/>
<feature type="compositionally biased region" description="Basic and acidic residues" evidence="1">
    <location>
        <begin position="1162"/>
        <end position="1218"/>
    </location>
</feature>
<organism evidence="3 4">
    <name type="scientific">Remersonia thermophila</name>
    <dbReference type="NCBI Taxonomy" id="72144"/>
    <lineage>
        <taxon>Eukaryota</taxon>
        <taxon>Fungi</taxon>
        <taxon>Dikarya</taxon>
        <taxon>Ascomycota</taxon>
        <taxon>Pezizomycotina</taxon>
        <taxon>Sordariomycetes</taxon>
        <taxon>Sordariomycetidae</taxon>
        <taxon>Sordariales</taxon>
        <taxon>Sordariales incertae sedis</taxon>
        <taxon>Remersonia</taxon>
    </lineage>
</organism>
<feature type="compositionally biased region" description="Pro residues" evidence="1">
    <location>
        <begin position="360"/>
        <end position="373"/>
    </location>
</feature>
<evidence type="ECO:0000259" key="2">
    <source>
        <dbReference type="PROSITE" id="PS50086"/>
    </source>
</evidence>
<feature type="compositionally biased region" description="Low complexity" evidence="1">
    <location>
        <begin position="661"/>
        <end position="670"/>
    </location>
</feature>
<dbReference type="PANTHER" id="PTHR47219:SF9">
    <property type="entry name" value="GTPASE ACTIVATING PROTEIN AND CENTROSOME-ASSOCIATED, ISOFORM B"/>
    <property type="match status" value="1"/>
</dbReference>
<feature type="region of interest" description="Disordered" evidence="1">
    <location>
        <begin position="1152"/>
        <end position="1218"/>
    </location>
</feature>
<feature type="region of interest" description="Disordered" evidence="1">
    <location>
        <begin position="658"/>
        <end position="733"/>
    </location>
</feature>
<comment type="caution">
    <text evidence="3">The sequence shown here is derived from an EMBL/GenBank/DDBJ whole genome shotgun (WGS) entry which is preliminary data.</text>
</comment>
<feature type="region of interest" description="Disordered" evidence="1">
    <location>
        <begin position="36"/>
        <end position="74"/>
    </location>
</feature>
<dbReference type="SUPFAM" id="SSF47923">
    <property type="entry name" value="Ypt/Rab-GAP domain of gyp1p"/>
    <property type="match status" value="2"/>
</dbReference>
<sequence>MAPPRFGSLRRSRPETHRLTPFRDDTGLVALRYEQTKQAEPPIPIPPPRNPRRLTRGLSAETTTTTTTTAATRTTTVTTSLPLLTSYTSTTAPSSPVTVGPPRGLLLLTSLPPVPPPQEEHPLFRNQRREPSEAEHDPRRRDSGAPTVSTTTLREEGAEDLTRHKMLDDSCDTPWVYSHDETQPQQQQPMASHLPRPRVDNPPAATAATVPTTPQPQPQRPRVSTTQRVEEAQAQQPPQAVTPTRSLSKARKISLSLSAKPSVKEASPKKLQKKNKQQQQQQPILGNAPRTTGPVAVEAGAPPTLPPAPERGSGQGPDESPASPKLQPPLRLVAPPPADLEAGGSHSAAAAVDRGQPHADQPPFPSSPGPPPTGTAASNASNASGSSSPSFSPITTRIPDDSLWDDVGNVSFSHRGSLMLLGGKRKKQPVPDRDNHNNSSSSSNDGADPPSHQDSDRRKNPPPISFPPSSSSSSYSSSSAAAMAMQPPDGPGIQEAHPTPAINSHHDGPADAPAPVLADAPAPSVPSIRVSSMDVERESQKVRSLYESGDDLNWEDGARLSFVERLEPTAEVPSDEEENCVSSRRLDLPSPSDATAINGDALHPHPSTITPRSALSLSPLRDSRLRRDYEPAGGIEDWADLDGVEVDRYGFITPKRPVSRAGSAAAGPSPLVTARKRNVLTKRPSTSHSSSLPGGFIRPPSRKVSARSLNTYTSELSSVSRRSTHSSIRSATNRLTHNRDRRWLDGASEMLSLQAGLAGFNDDEKMSKLLEAQKRKEAERSEKWRKMAIPVNKAVAPASAAAAAAATAAGGRHAHTSSLSSFSTTNTQPAPGAVVSPLEGLSYTFDTTSPKLIDRTWKGIPDCWRSAAWYSFLSASARAHGSHETEDFLIAEFRRLQGVASPDDVQIDLDVPRTVSGHIMFRRRYRGGQRLLFRVLHAISLYFPATGYVQGMASLAATLLCYFDEERAFVMMVRLWRYRGLETLYQPGFAGLMGALADFEKHWLGGAARDVAAKLNELAIDATVYGTRWYLTLFNLSIPFPAQLRVWDVFMLLGDCPPDSSSFSPPSQPSSSTNPAEPSNPDSREAESRTPSSASQPPKGLDILHATAAALIHALRDVLLDADFESAMKTLTAWIPVRDEDLLMNVAKAEWRRHQERKRGGRLWERGREQQPREKEKEKGRGIGRLWERDKDREKDKGKEKDRENNRDKEKKDAATGA</sequence>
<dbReference type="GeneID" id="98127903"/>
<feature type="region of interest" description="Disordered" evidence="1">
    <location>
        <begin position="568"/>
        <end position="614"/>
    </location>
</feature>
<feature type="compositionally biased region" description="Low complexity" evidence="1">
    <location>
        <begin position="62"/>
        <end position="74"/>
    </location>
</feature>
<dbReference type="Gene3D" id="1.10.472.80">
    <property type="entry name" value="Ypt/Rab-GAP domain of gyp1p, domain 3"/>
    <property type="match status" value="1"/>
</dbReference>
<feature type="compositionally biased region" description="Low complexity" evidence="1">
    <location>
        <begin position="374"/>
        <end position="390"/>
    </location>
</feature>
<feature type="compositionally biased region" description="Low complexity" evidence="1">
    <location>
        <begin position="510"/>
        <end position="527"/>
    </location>
</feature>
<dbReference type="Pfam" id="PF00566">
    <property type="entry name" value="RabGAP-TBC"/>
    <property type="match status" value="1"/>
</dbReference>
<dbReference type="RefSeq" id="XP_070864164.1">
    <property type="nucleotide sequence ID" value="XM_071013259.1"/>
</dbReference>
<dbReference type="InterPro" id="IPR000195">
    <property type="entry name" value="Rab-GAP-TBC_dom"/>
</dbReference>
<protein>
    <recommendedName>
        <fullName evidence="2">Rab-GAP TBC domain-containing protein</fullName>
    </recommendedName>
</protein>
<dbReference type="InterPro" id="IPR050302">
    <property type="entry name" value="Rab_GAP_TBC_domain"/>
</dbReference>
<evidence type="ECO:0000313" key="4">
    <source>
        <dbReference type="Proteomes" id="UP001600064"/>
    </source>
</evidence>
<accession>A0ABR4D538</accession>
<feature type="compositionally biased region" description="Low complexity" evidence="1">
    <location>
        <begin position="220"/>
        <end position="245"/>
    </location>
</feature>
<feature type="compositionally biased region" description="Basic and acidic residues" evidence="1">
    <location>
        <begin position="153"/>
        <end position="168"/>
    </location>
</feature>
<feature type="region of interest" description="Disordered" evidence="1">
    <location>
        <begin position="1060"/>
        <end position="1100"/>
    </location>
</feature>
<feature type="compositionally biased region" description="Low complexity" evidence="1">
    <location>
        <begin position="1060"/>
        <end position="1072"/>
    </location>
</feature>
<dbReference type="PANTHER" id="PTHR47219">
    <property type="entry name" value="RAB GTPASE-ACTIVATING PROTEIN 1-LIKE"/>
    <property type="match status" value="1"/>
</dbReference>
<dbReference type="SMART" id="SM00164">
    <property type="entry name" value="TBC"/>
    <property type="match status" value="1"/>
</dbReference>
<dbReference type="PROSITE" id="PS50086">
    <property type="entry name" value="TBC_RABGAP"/>
    <property type="match status" value="1"/>
</dbReference>
<feature type="compositionally biased region" description="Low complexity" evidence="1">
    <location>
        <begin position="87"/>
        <end position="111"/>
    </location>
</feature>
<feature type="region of interest" description="Disordered" evidence="1">
    <location>
        <begin position="87"/>
        <end position="542"/>
    </location>
</feature>
<feature type="region of interest" description="Disordered" evidence="1">
    <location>
        <begin position="1"/>
        <end position="20"/>
    </location>
</feature>
<feature type="compositionally biased region" description="Polar residues" evidence="1">
    <location>
        <begin position="683"/>
        <end position="692"/>
    </location>
</feature>
<evidence type="ECO:0000256" key="1">
    <source>
        <dbReference type="SAM" id="MobiDB-lite"/>
    </source>
</evidence>
<feature type="domain" description="Rab-GAP TBC" evidence="2">
    <location>
        <begin position="859"/>
        <end position="1054"/>
    </location>
</feature>
<evidence type="ECO:0000313" key="3">
    <source>
        <dbReference type="EMBL" id="KAL2265437.1"/>
    </source>
</evidence>